<gene>
    <name evidence="1" type="ORF">Hypma_000999</name>
</gene>
<comment type="caution">
    <text evidence="1">The sequence shown here is derived from an EMBL/GenBank/DDBJ whole genome shotgun (WGS) entry which is preliminary data.</text>
</comment>
<name>A0A369J608_HYPMA</name>
<dbReference type="InterPro" id="IPR032675">
    <property type="entry name" value="LRR_dom_sf"/>
</dbReference>
<dbReference type="AlphaFoldDB" id="A0A369J608"/>
<dbReference type="InParanoid" id="A0A369J608"/>
<protein>
    <recommendedName>
        <fullName evidence="3">F-box domain-containing protein</fullName>
    </recommendedName>
</protein>
<sequence>MAQVHPGLSYDLLVQVLEILRDDYATLYQCALVNSQLNQAASRFLYARVEYSPPYRPVLDLKDRGTLPESSMFASACNPRYAHLVIELKITGFLSVRPPPLNMLSDTIANAIRMFTNLSNVTLCPTTYHEHLFLASLEALQDCAHLCELAVNPSCMNDVTTPALSSLTGLRRLTLSSPGRTILNVLPDWLSRISRSLVGLHLEDNCGSITPGVLTSFVPHIQDNLQELTLGLSYSLADENVFFFLNQLPHLQRLQLQYYWAQQQLRPPTTHPRLSKLKYFAVDYSVIESRFEAINLCKWIRKVISSSPIEHIRLICDDFYKFPANVSFDSIVDHIVKKHSRTLLILDLGSAYIGVDSFRQLLSSCFKLEEMHVAVRKNALDIFEELSPRMEQLHTVSFDIRNCKRKKCRVEFERAAKMITQGPPSLRRLMINGDKWEVVQSLIVLTS</sequence>
<dbReference type="SUPFAM" id="SSF52047">
    <property type="entry name" value="RNI-like"/>
    <property type="match status" value="1"/>
</dbReference>
<reference evidence="1" key="1">
    <citation type="submission" date="2018-04" db="EMBL/GenBank/DDBJ databases">
        <title>Whole genome sequencing of Hypsizygus marmoreus.</title>
        <authorList>
            <person name="Choi I.-G."/>
            <person name="Min B."/>
            <person name="Kim J.-G."/>
            <person name="Kim S."/>
            <person name="Oh Y.-L."/>
            <person name="Kong W.-S."/>
            <person name="Park H."/>
            <person name="Jeong J."/>
            <person name="Song E.-S."/>
        </authorList>
    </citation>
    <scope>NUCLEOTIDE SEQUENCE [LARGE SCALE GENOMIC DNA]</scope>
    <source>
        <strain evidence="1">51987-8</strain>
    </source>
</reference>
<dbReference type="Proteomes" id="UP000076154">
    <property type="component" value="Unassembled WGS sequence"/>
</dbReference>
<evidence type="ECO:0000313" key="1">
    <source>
        <dbReference type="EMBL" id="RDB17499.1"/>
    </source>
</evidence>
<evidence type="ECO:0008006" key="3">
    <source>
        <dbReference type="Google" id="ProtNLM"/>
    </source>
</evidence>
<dbReference type="OrthoDB" id="3264508at2759"/>
<organism evidence="1 2">
    <name type="scientific">Hypsizygus marmoreus</name>
    <name type="common">White beech mushroom</name>
    <name type="synonym">Agaricus marmoreus</name>
    <dbReference type="NCBI Taxonomy" id="39966"/>
    <lineage>
        <taxon>Eukaryota</taxon>
        <taxon>Fungi</taxon>
        <taxon>Dikarya</taxon>
        <taxon>Basidiomycota</taxon>
        <taxon>Agaricomycotina</taxon>
        <taxon>Agaricomycetes</taxon>
        <taxon>Agaricomycetidae</taxon>
        <taxon>Agaricales</taxon>
        <taxon>Tricholomatineae</taxon>
        <taxon>Lyophyllaceae</taxon>
        <taxon>Hypsizygus</taxon>
    </lineage>
</organism>
<dbReference type="EMBL" id="LUEZ02000110">
    <property type="protein sequence ID" value="RDB17499.1"/>
    <property type="molecule type" value="Genomic_DNA"/>
</dbReference>
<accession>A0A369J608</accession>
<evidence type="ECO:0000313" key="2">
    <source>
        <dbReference type="Proteomes" id="UP000076154"/>
    </source>
</evidence>
<dbReference type="Gene3D" id="3.80.10.10">
    <property type="entry name" value="Ribonuclease Inhibitor"/>
    <property type="match status" value="1"/>
</dbReference>
<proteinExistence type="predicted"/>
<keyword evidence="2" id="KW-1185">Reference proteome</keyword>